<dbReference type="Pfam" id="PF13193">
    <property type="entry name" value="AMP-binding_C"/>
    <property type="match status" value="1"/>
</dbReference>
<dbReference type="InterPro" id="IPR042099">
    <property type="entry name" value="ANL_N_sf"/>
</dbReference>
<dbReference type="InterPro" id="IPR050237">
    <property type="entry name" value="ATP-dep_AMP-bd_enzyme"/>
</dbReference>
<dbReference type="PANTHER" id="PTHR43767">
    <property type="entry name" value="LONG-CHAIN-FATTY-ACID--COA LIGASE"/>
    <property type="match status" value="1"/>
</dbReference>
<protein>
    <submittedName>
        <fullName evidence="3">Acyl-CoA synthetase (AMP-forming)/AMP-acid ligase II</fullName>
    </submittedName>
</protein>
<dbReference type="InterPro" id="IPR025110">
    <property type="entry name" value="AMP-bd_C"/>
</dbReference>
<dbReference type="PROSITE" id="PS00455">
    <property type="entry name" value="AMP_BINDING"/>
    <property type="match status" value="1"/>
</dbReference>
<feature type="domain" description="AMP-binding enzyme C-terminal" evidence="2">
    <location>
        <begin position="430"/>
        <end position="505"/>
    </location>
</feature>
<organism evidence="3">
    <name type="scientific">Candidatus Kentrum sp. LPFa</name>
    <dbReference type="NCBI Taxonomy" id="2126335"/>
    <lineage>
        <taxon>Bacteria</taxon>
        <taxon>Pseudomonadati</taxon>
        <taxon>Pseudomonadota</taxon>
        <taxon>Gammaproteobacteria</taxon>
        <taxon>Candidatus Kentrum</taxon>
    </lineage>
</organism>
<name>A0A450W1G2_9GAMM</name>
<evidence type="ECO:0000259" key="1">
    <source>
        <dbReference type="Pfam" id="PF00501"/>
    </source>
</evidence>
<dbReference type="PANTHER" id="PTHR43767:SF7">
    <property type="entry name" value="MEDIUM_LONG-CHAIN-FATTY-ACID--COA LIGASE FADD8"/>
    <property type="match status" value="1"/>
</dbReference>
<dbReference type="Pfam" id="PF00501">
    <property type="entry name" value="AMP-binding"/>
    <property type="match status" value="1"/>
</dbReference>
<dbReference type="Gene3D" id="3.40.50.12780">
    <property type="entry name" value="N-terminal domain of ligase-like"/>
    <property type="match status" value="1"/>
</dbReference>
<evidence type="ECO:0000313" key="3">
    <source>
        <dbReference type="EMBL" id="VFK10726.1"/>
    </source>
</evidence>
<dbReference type="Gene3D" id="3.30.300.30">
    <property type="match status" value="1"/>
</dbReference>
<proteinExistence type="predicted"/>
<dbReference type="EMBL" id="CAADFK010000015">
    <property type="protein sequence ID" value="VFK10726.1"/>
    <property type="molecule type" value="Genomic_DNA"/>
</dbReference>
<dbReference type="SUPFAM" id="SSF56801">
    <property type="entry name" value="Acetyl-CoA synthetase-like"/>
    <property type="match status" value="1"/>
</dbReference>
<dbReference type="InterPro" id="IPR020845">
    <property type="entry name" value="AMP-binding_CS"/>
</dbReference>
<dbReference type="AlphaFoldDB" id="A0A450W1G2"/>
<dbReference type="InterPro" id="IPR000873">
    <property type="entry name" value="AMP-dep_synth/lig_dom"/>
</dbReference>
<sequence length="519" mass="57788">MLRKRNNEMNITISHLLSRHARYRPQHTALVFEDRRISFAALDRSVNRLANALLGSGLHKGKHIATVLPNCVELLELYWAAAKTGIVVVPLSPLLNGPALARLLHDSHTEMVFANASFARTLDGIKSDLPNIPSGNYILTGLAADADMAGFRGYADFIGRASEEAPDTEVHMNDTFNICYSSGTTGDPKGIIHSHFVRSMYATLFASVWRMTPESVVMHAGSIVFNGSFVTLMPALGQGCTYVLMPVFDPDTFIRAIATEKVTHIMLVPSQIIALLNHPDFTRENVGSLEMLMSLGAPLFLEHKERIDELLPGRFYELYGLTEGFWTILDKFDYERKPNSVGVPPSFFEMRIVDGHREVPVGEVGEITGRGPAIMQGYYRRPDLTDKALIDGWLYTGDMGYVDEDGFLYLVDRQKDMIISGGVNVFPRDIEEVAVHHPRVKEVAVFGVPDEKWGEAPVAAVTLKEPGSIEAAELASWINRNVAAKFQRVREVLLLDDFPRNVAGKTLKRVMQKAYTKKK</sequence>
<reference evidence="3" key="1">
    <citation type="submission" date="2019-02" db="EMBL/GenBank/DDBJ databases">
        <authorList>
            <person name="Gruber-Vodicka R. H."/>
            <person name="Seah K. B. B."/>
        </authorList>
    </citation>
    <scope>NUCLEOTIDE SEQUENCE</scope>
    <source>
        <strain evidence="3">BECK_S313</strain>
    </source>
</reference>
<gene>
    <name evidence="3" type="ORF">BECKLPF1236B_GA0070989_101518</name>
</gene>
<keyword evidence="3" id="KW-0436">Ligase</keyword>
<evidence type="ECO:0000259" key="2">
    <source>
        <dbReference type="Pfam" id="PF13193"/>
    </source>
</evidence>
<feature type="domain" description="AMP-dependent synthetase/ligase" evidence="1">
    <location>
        <begin position="18"/>
        <end position="379"/>
    </location>
</feature>
<dbReference type="GO" id="GO:0016877">
    <property type="term" value="F:ligase activity, forming carbon-sulfur bonds"/>
    <property type="evidence" value="ECO:0007669"/>
    <property type="project" value="UniProtKB-ARBA"/>
</dbReference>
<accession>A0A450W1G2</accession>
<dbReference type="InterPro" id="IPR045851">
    <property type="entry name" value="AMP-bd_C_sf"/>
</dbReference>